<organism evidence="2 3">
    <name type="scientific">Stephania cephalantha</name>
    <dbReference type="NCBI Taxonomy" id="152367"/>
    <lineage>
        <taxon>Eukaryota</taxon>
        <taxon>Viridiplantae</taxon>
        <taxon>Streptophyta</taxon>
        <taxon>Embryophyta</taxon>
        <taxon>Tracheophyta</taxon>
        <taxon>Spermatophyta</taxon>
        <taxon>Magnoliopsida</taxon>
        <taxon>Ranunculales</taxon>
        <taxon>Menispermaceae</taxon>
        <taxon>Menispermoideae</taxon>
        <taxon>Cissampelideae</taxon>
        <taxon>Stephania</taxon>
    </lineage>
</organism>
<protein>
    <recommendedName>
        <fullName evidence="4">Transmembrane protein</fullName>
    </recommendedName>
</protein>
<accession>A0AAP0EUQ1</accession>
<dbReference type="Proteomes" id="UP001419268">
    <property type="component" value="Unassembled WGS sequence"/>
</dbReference>
<evidence type="ECO:0000256" key="1">
    <source>
        <dbReference type="SAM" id="Phobius"/>
    </source>
</evidence>
<gene>
    <name evidence="2" type="ORF">Scep_026773</name>
</gene>
<name>A0AAP0EUQ1_9MAGN</name>
<keyword evidence="1" id="KW-0472">Membrane</keyword>
<keyword evidence="1" id="KW-0812">Transmembrane</keyword>
<evidence type="ECO:0000313" key="3">
    <source>
        <dbReference type="Proteomes" id="UP001419268"/>
    </source>
</evidence>
<dbReference type="AlphaFoldDB" id="A0AAP0EUQ1"/>
<feature type="transmembrane region" description="Helical" evidence="1">
    <location>
        <begin position="54"/>
        <end position="71"/>
    </location>
</feature>
<reference evidence="2 3" key="1">
    <citation type="submission" date="2024-01" db="EMBL/GenBank/DDBJ databases">
        <title>Genome assemblies of Stephania.</title>
        <authorList>
            <person name="Yang L."/>
        </authorList>
    </citation>
    <scope>NUCLEOTIDE SEQUENCE [LARGE SCALE GENOMIC DNA]</scope>
    <source>
        <strain evidence="2">JXDWG</strain>
        <tissue evidence="2">Leaf</tissue>
    </source>
</reference>
<evidence type="ECO:0008006" key="4">
    <source>
        <dbReference type="Google" id="ProtNLM"/>
    </source>
</evidence>
<comment type="caution">
    <text evidence="2">The sequence shown here is derived from an EMBL/GenBank/DDBJ whole genome shotgun (WGS) entry which is preliminary data.</text>
</comment>
<sequence>MADKVLCLCSADCCCIWFAATMTTTPASLFMVGLRLCAVFLLLGLFCSIVSLRGVVALFGEIVIPFVGLLPSRKDVVPYFNGLLNLLSSV</sequence>
<keyword evidence="3" id="KW-1185">Reference proteome</keyword>
<proteinExistence type="predicted"/>
<evidence type="ECO:0000313" key="2">
    <source>
        <dbReference type="EMBL" id="KAK9095304.1"/>
    </source>
</evidence>
<dbReference type="EMBL" id="JBBNAG010000011">
    <property type="protein sequence ID" value="KAK9095304.1"/>
    <property type="molecule type" value="Genomic_DNA"/>
</dbReference>
<keyword evidence="1" id="KW-1133">Transmembrane helix</keyword>